<evidence type="ECO:0000259" key="11">
    <source>
        <dbReference type="Pfam" id="PF13691"/>
    </source>
</evidence>
<keyword evidence="10" id="KW-0862">Zinc</keyword>
<evidence type="ECO:0000256" key="9">
    <source>
        <dbReference type="ARBA" id="ARBA00022801"/>
    </source>
</evidence>
<reference evidence="12 13" key="1">
    <citation type="journal article" date="2011" name="Science">
        <title>Comparative functional genomics of the fission yeasts.</title>
        <authorList>
            <person name="Rhind N."/>
            <person name="Chen Z."/>
            <person name="Yassour M."/>
            <person name="Thompson D.A."/>
            <person name="Haas B.J."/>
            <person name="Habib N."/>
            <person name="Wapinski I."/>
            <person name="Roy S."/>
            <person name="Lin M.F."/>
            <person name="Heiman D.I."/>
            <person name="Young S.K."/>
            <person name="Furuya K."/>
            <person name="Guo Y."/>
            <person name="Pidoux A."/>
            <person name="Chen H.M."/>
            <person name="Robbertse B."/>
            <person name="Goldberg J.M."/>
            <person name="Aoki K."/>
            <person name="Bayne E.H."/>
            <person name="Berlin A.M."/>
            <person name="Desjardins C.A."/>
            <person name="Dobbs E."/>
            <person name="Dukaj L."/>
            <person name="Fan L."/>
            <person name="FitzGerald M.G."/>
            <person name="French C."/>
            <person name="Gujja S."/>
            <person name="Hansen K."/>
            <person name="Keifenheim D."/>
            <person name="Levin J.Z."/>
            <person name="Mosher R.A."/>
            <person name="Mueller C.A."/>
            <person name="Pfiffner J."/>
            <person name="Priest M."/>
            <person name="Russ C."/>
            <person name="Smialowska A."/>
            <person name="Swoboda P."/>
            <person name="Sykes S.M."/>
            <person name="Vaughn M."/>
            <person name="Vengrova S."/>
            <person name="Yoder R."/>
            <person name="Zeng Q."/>
            <person name="Allshire R."/>
            <person name="Baulcombe D."/>
            <person name="Birren B.W."/>
            <person name="Brown W."/>
            <person name="Ekwall K."/>
            <person name="Kellis M."/>
            <person name="Leatherwood J."/>
            <person name="Levin H."/>
            <person name="Margalit H."/>
            <person name="Martienssen R."/>
            <person name="Nieduszynski C.A."/>
            <person name="Spatafora J.W."/>
            <person name="Friedman N."/>
            <person name="Dalgaard J.Z."/>
            <person name="Baumann P."/>
            <person name="Niki H."/>
            <person name="Regev A."/>
            <person name="Nusbaum C."/>
        </authorList>
    </citation>
    <scope>NUCLEOTIDE SEQUENCE [LARGE SCALE GENOMIC DNA]</scope>
    <source>
        <strain evidence="13">OY26 / ATCC MYA-4695 / CBS 11777 / NBRC 106824 / NRRL Y48691</strain>
    </source>
</reference>
<evidence type="ECO:0000256" key="7">
    <source>
        <dbReference type="ARBA" id="ARBA00022723"/>
    </source>
</evidence>
<dbReference type="HOGENOM" id="CLU_422817_0_0_1"/>
<keyword evidence="13" id="KW-1185">Reference proteome</keyword>
<protein>
    <recommendedName>
        <fullName evidence="4">ribonuclease Z</fullName>
        <ecNumber evidence="4">3.1.26.11</ecNumber>
    </recommendedName>
</protein>
<dbReference type="GO" id="GO:1990180">
    <property type="term" value="P:mitochondrial tRNA 3'-end processing"/>
    <property type="evidence" value="ECO:0007669"/>
    <property type="project" value="EnsemblFungi"/>
</dbReference>
<dbReference type="PANTHER" id="PTHR12553:SF49">
    <property type="entry name" value="ZINC PHOSPHODIESTERASE ELAC PROTEIN 2"/>
    <property type="match status" value="1"/>
</dbReference>
<keyword evidence="6" id="KW-0540">Nuclease</keyword>
<evidence type="ECO:0000256" key="6">
    <source>
        <dbReference type="ARBA" id="ARBA00022722"/>
    </source>
</evidence>
<dbReference type="OrthoDB" id="527344at2759"/>
<dbReference type="eggNOG" id="KOG2121">
    <property type="taxonomic scope" value="Eukaryota"/>
</dbReference>
<keyword evidence="9" id="KW-0378">Hydrolase</keyword>
<dbReference type="Gene3D" id="3.60.15.10">
    <property type="entry name" value="Ribonuclease Z/Hydroxyacylglutathione hydrolase-like"/>
    <property type="match status" value="2"/>
</dbReference>
<dbReference type="GO" id="GO:0046872">
    <property type="term" value="F:metal ion binding"/>
    <property type="evidence" value="ECO:0007669"/>
    <property type="project" value="UniProtKB-KW"/>
</dbReference>
<dbReference type="OMA" id="YNPWSAT"/>
<dbReference type="GO" id="GO:0005739">
    <property type="term" value="C:mitochondrion"/>
    <property type="evidence" value="ECO:0007669"/>
    <property type="project" value="EnsemblFungi"/>
</dbReference>
<sequence>MKNLIYFKLFPLRGKNPITKLGHPLLNKLGTTVQLRRAGQQMVRRKEKRNTNRISLNVISSVAADNMIAPLLCVTLDDRKYLIGNMGELMQLKFRNHPLNYGGKLLRSFMMPGSGRTYNPWSATAGLLGYVQSSEIDTVLDLHAPSRIASLIANSRNLTSGSSLKLNVIPFQNKLSEDHESFEFREKDFCTIQGEMSPSWSYLSFMTVPMHGTFNSEKAKLLGVPFGKANGLLCQGKSVLASDNKTWVRPEEVLGPTRPAQKFVIIGCSSPSALENLINYANTWEHELPSCIIHVLDKGVWGNEYAKFMKHPKLRNSTHLISCIELAKDSLIFRRNRSANVLPSCRGFLSTHLSSVHSLSENVFELEEGLSVEISDQKCFVKNENTENVGVKTHSFNELPSPSVGYVVDILGTSATSPTLYRSLSCYLVNVDNCFILLDCGEGSYSQLIRQYGTNLDSVLKQLRLIFISHMHADHWLGLVNILLAWNESTRGADTTLTVVCPKSLRFWVSRICDSTKLSHIVERIRFVNASTVHAGNEYSLSQSLSLYTVPSIHIYDSHSVILSHKSNGNLVYSSDTRPNMRLAKAGKNAAVLLHEATFEDDLHEEAVNRFHSTVSEALMVAKRMQAQKLILTHFSTRSIDTSFTAPNWSIYPKHKTIYARDGMRWTQSICQPNKNAHKS</sequence>
<dbReference type="Proteomes" id="UP000015464">
    <property type="component" value="Unassembled WGS sequence"/>
</dbReference>
<dbReference type="CDD" id="cd07718">
    <property type="entry name" value="RNaseZ_ELAC1_ELAC2-C-term-like_MBL-fold"/>
    <property type="match status" value="1"/>
</dbReference>
<evidence type="ECO:0000256" key="1">
    <source>
        <dbReference type="ARBA" id="ARBA00000402"/>
    </source>
</evidence>
<dbReference type="RefSeq" id="XP_013025867.1">
    <property type="nucleotide sequence ID" value="XM_013170413.1"/>
</dbReference>
<evidence type="ECO:0000256" key="5">
    <source>
        <dbReference type="ARBA" id="ARBA00022694"/>
    </source>
</evidence>
<name>S9VMW9_SCHCR</name>
<proteinExistence type="inferred from homology"/>
<keyword evidence="7" id="KW-0479">Metal-binding</keyword>
<feature type="domain" description="tRNase Z endonuclease" evidence="11">
    <location>
        <begin position="58"/>
        <end position="126"/>
    </location>
</feature>
<dbReference type="GeneID" id="25038650"/>
<dbReference type="EC" id="3.1.26.11" evidence="4"/>
<evidence type="ECO:0000256" key="3">
    <source>
        <dbReference type="ARBA" id="ARBA00007823"/>
    </source>
</evidence>
<evidence type="ECO:0000313" key="13">
    <source>
        <dbReference type="Proteomes" id="UP000015464"/>
    </source>
</evidence>
<comment type="catalytic activity">
    <reaction evidence="1">
        <text>Endonucleolytic cleavage of RNA, removing extra 3' nucleotides from tRNA precursor, generating 3' termini of tRNAs. A 3'-hydroxy group is left at the tRNA terminus and a 5'-phosphoryl group is left at the trailer molecule.</text>
        <dbReference type="EC" id="3.1.26.11"/>
    </reaction>
</comment>
<organism evidence="12 13">
    <name type="scientific">Schizosaccharomyces cryophilus (strain OY26 / ATCC MYA-4695 / CBS 11777 / NBRC 106824 / NRRL Y48691)</name>
    <name type="common">Fission yeast</name>
    <dbReference type="NCBI Taxonomy" id="653667"/>
    <lineage>
        <taxon>Eukaryota</taxon>
        <taxon>Fungi</taxon>
        <taxon>Dikarya</taxon>
        <taxon>Ascomycota</taxon>
        <taxon>Taphrinomycotina</taxon>
        <taxon>Schizosaccharomycetes</taxon>
        <taxon>Schizosaccharomycetales</taxon>
        <taxon>Schizosaccharomycetaceae</taxon>
        <taxon>Schizosaccharomyces</taxon>
    </lineage>
</organism>
<evidence type="ECO:0000313" key="12">
    <source>
        <dbReference type="EMBL" id="EPY49313.1"/>
    </source>
</evidence>
<dbReference type="GO" id="GO:0140040">
    <property type="term" value="P:mitochondrial polycistronic RNA processing"/>
    <property type="evidence" value="ECO:0007669"/>
    <property type="project" value="EnsemblFungi"/>
</dbReference>
<dbReference type="EMBL" id="KE546996">
    <property type="protein sequence ID" value="EPY49313.1"/>
    <property type="molecule type" value="Genomic_DNA"/>
</dbReference>
<dbReference type="InterPro" id="IPR027794">
    <property type="entry name" value="tRNase_Z_dom"/>
</dbReference>
<evidence type="ECO:0000256" key="10">
    <source>
        <dbReference type="ARBA" id="ARBA00022833"/>
    </source>
</evidence>
<dbReference type="InterPro" id="IPR047151">
    <property type="entry name" value="RNZ2-like"/>
</dbReference>
<dbReference type="PANTHER" id="PTHR12553">
    <property type="entry name" value="ZINC PHOSPHODIESTERASE ELAC PROTEIN 2"/>
    <property type="match status" value="1"/>
</dbReference>
<keyword evidence="8 12" id="KW-0255">Endonuclease</keyword>
<comment type="cofactor">
    <cofactor evidence="2">
        <name>Zn(2+)</name>
        <dbReference type="ChEBI" id="CHEBI:29105"/>
    </cofactor>
</comment>
<dbReference type="AlphaFoldDB" id="S9VMW9"/>
<evidence type="ECO:0000256" key="4">
    <source>
        <dbReference type="ARBA" id="ARBA00012477"/>
    </source>
</evidence>
<dbReference type="GO" id="GO:0042781">
    <property type="term" value="F:3'-tRNA processing endoribonuclease activity"/>
    <property type="evidence" value="ECO:0007669"/>
    <property type="project" value="UniProtKB-EC"/>
</dbReference>
<keyword evidence="5" id="KW-0819">tRNA processing</keyword>
<dbReference type="InterPro" id="IPR036866">
    <property type="entry name" value="RibonucZ/Hydroxyglut_hydro"/>
</dbReference>
<dbReference type="Pfam" id="PF23023">
    <property type="entry name" value="Anti-Pycsar_Apyc1"/>
    <property type="match status" value="1"/>
</dbReference>
<comment type="similarity">
    <text evidence="3">Belongs to the RNase Z family.</text>
</comment>
<evidence type="ECO:0000256" key="2">
    <source>
        <dbReference type="ARBA" id="ARBA00001947"/>
    </source>
</evidence>
<dbReference type="SUPFAM" id="SSF56281">
    <property type="entry name" value="Metallo-hydrolase/oxidoreductase"/>
    <property type="match status" value="2"/>
</dbReference>
<accession>S9VMW9</accession>
<dbReference type="Pfam" id="PF13691">
    <property type="entry name" value="Lactamase_B_4"/>
    <property type="match status" value="1"/>
</dbReference>
<dbReference type="STRING" id="653667.S9VMW9"/>
<evidence type="ECO:0000256" key="8">
    <source>
        <dbReference type="ARBA" id="ARBA00022759"/>
    </source>
</evidence>
<gene>
    <name evidence="12" type="ORF">SPOG_04337</name>
</gene>